<dbReference type="PANTHER" id="PTHR42693">
    <property type="entry name" value="ARYLSULFATASE FAMILY MEMBER"/>
    <property type="match status" value="1"/>
</dbReference>
<dbReference type="SUPFAM" id="SSF53649">
    <property type="entry name" value="Alkaline phosphatase-like"/>
    <property type="match status" value="1"/>
</dbReference>
<feature type="region of interest" description="Disordered" evidence="3">
    <location>
        <begin position="87"/>
        <end position="110"/>
    </location>
</feature>
<comment type="similarity">
    <text evidence="1">Belongs to the sulfatase family.</text>
</comment>
<comment type="caution">
    <text evidence="5">The sequence shown here is derived from an EMBL/GenBank/DDBJ whole genome shotgun (WGS) entry which is preliminary data.</text>
</comment>
<dbReference type="Pfam" id="PF00884">
    <property type="entry name" value="Sulfatase"/>
    <property type="match status" value="1"/>
</dbReference>
<accession>A0ABV3L9V1</accession>
<evidence type="ECO:0000313" key="5">
    <source>
        <dbReference type="EMBL" id="MEV8468346.1"/>
    </source>
</evidence>
<reference evidence="5 6" key="1">
    <citation type="submission" date="2024-07" db="EMBL/GenBank/DDBJ databases">
        <authorList>
            <person name="Kang M."/>
        </authorList>
    </citation>
    <scope>NUCLEOTIDE SEQUENCE [LARGE SCALE GENOMIC DNA]</scope>
    <source>
        <strain evidence="5 6">DFM31</strain>
    </source>
</reference>
<evidence type="ECO:0000256" key="3">
    <source>
        <dbReference type="SAM" id="MobiDB-lite"/>
    </source>
</evidence>
<proteinExistence type="inferred from homology"/>
<name>A0ABV3L9V1_9RHOB</name>
<evidence type="ECO:0000259" key="4">
    <source>
        <dbReference type="Pfam" id="PF00884"/>
    </source>
</evidence>
<dbReference type="Proteomes" id="UP001553161">
    <property type="component" value="Unassembled WGS sequence"/>
</dbReference>
<dbReference type="EMBL" id="JBFBVU010000026">
    <property type="protein sequence ID" value="MEV8468346.1"/>
    <property type="molecule type" value="Genomic_DNA"/>
</dbReference>
<dbReference type="Gene3D" id="3.40.720.10">
    <property type="entry name" value="Alkaline Phosphatase, subunit A"/>
    <property type="match status" value="1"/>
</dbReference>
<dbReference type="PANTHER" id="PTHR42693:SF53">
    <property type="entry name" value="ENDO-4-O-SULFATASE"/>
    <property type="match status" value="1"/>
</dbReference>
<sequence>MKQPNILFRMPDQLRADFLGCYGADFARTPHLDAFAAESTVFDRCIAPTPICVPSRASLLTGQSSVESGVMANDVWLRPDRRACGIGSWPDLPGQADHRGNAARESPPSA</sequence>
<keyword evidence="2" id="KW-0378">Hydrolase</keyword>
<dbReference type="InterPro" id="IPR000917">
    <property type="entry name" value="Sulfatase_N"/>
</dbReference>
<dbReference type="InterPro" id="IPR050738">
    <property type="entry name" value="Sulfatase"/>
</dbReference>
<organism evidence="5 6">
    <name type="scientific">Meridianimarinicoccus marinus</name>
    <dbReference type="NCBI Taxonomy" id="3231483"/>
    <lineage>
        <taxon>Bacteria</taxon>
        <taxon>Pseudomonadati</taxon>
        <taxon>Pseudomonadota</taxon>
        <taxon>Alphaproteobacteria</taxon>
        <taxon>Rhodobacterales</taxon>
        <taxon>Paracoccaceae</taxon>
        <taxon>Meridianimarinicoccus</taxon>
    </lineage>
</organism>
<evidence type="ECO:0000256" key="2">
    <source>
        <dbReference type="ARBA" id="ARBA00022801"/>
    </source>
</evidence>
<protein>
    <submittedName>
        <fullName evidence="5">Sulfatase-like hydrolase/transferase</fullName>
    </submittedName>
</protein>
<keyword evidence="6" id="KW-1185">Reference proteome</keyword>
<dbReference type="RefSeq" id="WP_366194295.1">
    <property type="nucleotide sequence ID" value="NZ_JBFBVU010000026.1"/>
</dbReference>
<dbReference type="InterPro" id="IPR017850">
    <property type="entry name" value="Alkaline_phosphatase_core_sf"/>
</dbReference>
<evidence type="ECO:0000313" key="6">
    <source>
        <dbReference type="Proteomes" id="UP001553161"/>
    </source>
</evidence>
<gene>
    <name evidence="5" type="ORF">AB0T83_16335</name>
</gene>
<feature type="domain" description="Sulfatase N-terminal" evidence="4">
    <location>
        <begin position="4"/>
        <end position="76"/>
    </location>
</feature>
<evidence type="ECO:0000256" key="1">
    <source>
        <dbReference type="ARBA" id="ARBA00008779"/>
    </source>
</evidence>